<protein>
    <submittedName>
        <fullName evidence="1">Uncharacterized protein</fullName>
    </submittedName>
</protein>
<evidence type="ECO:0000313" key="2">
    <source>
        <dbReference type="Proteomes" id="UP001221757"/>
    </source>
</evidence>
<gene>
    <name evidence="1" type="ORF">B0H17DRAFT_1135533</name>
</gene>
<accession>A0AAD7DCN9</accession>
<dbReference type="Proteomes" id="UP001221757">
    <property type="component" value="Unassembled WGS sequence"/>
</dbReference>
<evidence type="ECO:0000313" key="1">
    <source>
        <dbReference type="EMBL" id="KAJ7688560.1"/>
    </source>
</evidence>
<dbReference type="EMBL" id="JARKIE010000078">
    <property type="protein sequence ID" value="KAJ7688560.1"/>
    <property type="molecule type" value="Genomic_DNA"/>
</dbReference>
<organism evidence="1 2">
    <name type="scientific">Mycena rosella</name>
    <name type="common">Pink bonnet</name>
    <name type="synonym">Agaricus rosellus</name>
    <dbReference type="NCBI Taxonomy" id="1033263"/>
    <lineage>
        <taxon>Eukaryota</taxon>
        <taxon>Fungi</taxon>
        <taxon>Dikarya</taxon>
        <taxon>Basidiomycota</taxon>
        <taxon>Agaricomycotina</taxon>
        <taxon>Agaricomycetes</taxon>
        <taxon>Agaricomycetidae</taxon>
        <taxon>Agaricales</taxon>
        <taxon>Marasmiineae</taxon>
        <taxon>Mycenaceae</taxon>
        <taxon>Mycena</taxon>
    </lineage>
</organism>
<sequence>MNIPNSSRGYFVVWSHLVFHYLHSGFCCQASKFRTKLDGTNLESRRSAASLELPLLSPPPTKSMAVHNRSFVCDEAENKSNCCRQFNFISFATSQLPAQLKAEIDKCPFWIIVGRVRANSGVRQVEPAQDLQSLLDIYCGARQRMESVVKYRRAGSSAGRH</sequence>
<keyword evidence="2" id="KW-1185">Reference proteome</keyword>
<comment type="caution">
    <text evidence="1">The sequence shown here is derived from an EMBL/GenBank/DDBJ whole genome shotgun (WGS) entry which is preliminary data.</text>
</comment>
<name>A0AAD7DCN9_MYCRO</name>
<proteinExistence type="predicted"/>
<reference evidence="1" key="1">
    <citation type="submission" date="2023-03" db="EMBL/GenBank/DDBJ databases">
        <title>Massive genome expansion in bonnet fungi (Mycena s.s.) driven by repeated elements and novel gene families across ecological guilds.</title>
        <authorList>
            <consortium name="Lawrence Berkeley National Laboratory"/>
            <person name="Harder C.B."/>
            <person name="Miyauchi S."/>
            <person name="Viragh M."/>
            <person name="Kuo A."/>
            <person name="Thoen E."/>
            <person name="Andreopoulos B."/>
            <person name="Lu D."/>
            <person name="Skrede I."/>
            <person name="Drula E."/>
            <person name="Henrissat B."/>
            <person name="Morin E."/>
            <person name="Kohler A."/>
            <person name="Barry K."/>
            <person name="LaButti K."/>
            <person name="Morin E."/>
            <person name="Salamov A."/>
            <person name="Lipzen A."/>
            <person name="Mereny Z."/>
            <person name="Hegedus B."/>
            <person name="Baldrian P."/>
            <person name="Stursova M."/>
            <person name="Weitz H."/>
            <person name="Taylor A."/>
            <person name="Grigoriev I.V."/>
            <person name="Nagy L.G."/>
            <person name="Martin F."/>
            <person name="Kauserud H."/>
        </authorList>
    </citation>
    <scope>NUCLEOTIDE SEQUENCE</scope>
    <source>
        <strain evidence="1">CBHHK067</strain>
    </source>
</reference>
<dbReference type="AlphaFoldDB" id="A0AAD7DCN9"/>